<organism evidence="1">
    <name type="scientific">viral metagenome</name>
    <dbReference type="NCBI Taxonomy" id="1070528"/>
    <lineage>
        <taxon>unclassified sequences</taxon>
        <taxon>metagenomes</taxon>
        <taxon>organismal metagenomes</taxon>
    </lineage>
</organism>
<sequence length="381" mass="44155">MENIIEPNETFDFSKLSLAHPSGIQGGAYFTKIEYNSKPLYIQTAKSLTRQGFVKTGKKYYCDLMFDKNAETLINWFENLEIRCQKLILEKKDAWFQNTLEESDVESAFNSIIRIYKSGKYYLVRTNIRNNHTNMPSIKIYDETEIPLTMSDITNETNIISILEIQGIKFTSRNFQIEIELKQVMLLNNEPIFDNCLIKKDKPFKSLGDLIIQEETNRNPNSLGDLSEENNLNSNSLEVLDDLILDTENEDTNKNLEEFKEKELESLDVIYNDVSLDNTNVLSDIIIEELVEDDVNELKEIKVDLNLDNLETVHLKKPNQVYFELYKEARNKAKVAKKNAILAYLEAKNIKKTYMLENLNDSDSDFDAEIDDVSESELENL</sequence>
<accession>A0A6C0IER4</accession>
<name>A0A6C0IER4_9ZZZZ</name>
<protein>
    <submittedName>
        <fullName evidence="1">Uncharacterized protein</fullName>
    </submittedName>
</protein>
<dbReference type="EMBL" id="MN740161">
    <property type="protein sequence ID" value="QHT90945.1"/>
    <property type="molecule type" value="Genomic_DNA"/>
</dbReference>
<evidence type="ECO:0000313" key="1">
    <source>
        <dbReference type="EMBL" id="QHT90945.1"/>
    </source>
</evidence>
<dbReference type="AlphaFoldDB" id="A0A6C0IER4"/>
<proteinExistence type="predicted"/>
<reference evidence="1" key="1">
    <citation type="journal article" date="2020" name="Nature">
        <title>Giant virus diversity and host interactions through global metagenomics.</title>
        <authorList>
            <person name="Schulz F."/>
            <person name="Roux S."/>
            <person name="Paez-Espino D."/>
            <person name="Jungbluth S."/>
            <person name="Walsh D.A."/>
            <person name="Denef V.J."/>
            <person name="McMahon K.D."/>
            <person name="Konstantinidis K.T."/>
            <person name="Eloe-Fadrosh E.A."/>
            <person name="Kyrpides N.C."/>
            <person name="Woyke T."/>
        </authorList>
    </citation>
    <scope>NUCLEOTIDE SEQUENCE</scope>
    <source>
        <strain evidence="1">GVMAG-M-3300023184-72</strain>
    </source>
</reference>